<feature type="transmembrane region" description="Helical" evidence="1">
    <location>
        <begin position="82"/>
        <end position="101"/>
    </location>
</feature>
<dbReference type="Pfam" id="PF19094">
    <property type="entry name" value="EMC6_arch"/>
    <property type="match status" value="1"/>
</dbReference>
<organism evidence="2 3">
    <name type="scientific">Saliphagus infecundisoli</name>
    <dbReference type="NCBI Taxonomy" id="1849069"/>
    <lineage>
        <taxon>Archaea</taxon>
        <taxon>Methanobacteriati</taxon>
        <taxon>Methanobacteriota</taxon>
        <taxon>Stenosarchaea group</taxon>
        <taxon>Halobacteria</taxon>
        <taxon>Halobacteriales</taxon>
        <taxon>Natrialbaceae</taxon>
        <taxon>Saliphagus</taxon>
    </lineage>
</organism>
<gene>
    <name evidence="2" type="ORF">ACFPFO_10565</name>
</gene>
<evidence type="ECO:0000313" key="2">
    <source>
        <dbReference type="EMBL" id="MFC4988190.1"/>
    </source>
</evidence>
<protein>
    <submittedName>
        <fullName evidence="2">Uncharacterized protein</fullName>
    </submittedName>
</protein>
<dbReference type="RefSeq" id="WP_114577468.1">
    <property type="nucleotide sequence ID" value="NZ_JAIVEF010000001.1"/>
</dbReference>
<dbReference type="AlphaFoldDB" id="A0ABD5QEN4"/>
<sequence>MATESLSDRREHVRSIGVTSFAALLGIGAAIASSIITGDAAPATAATDTRALLIVVGTIVLQFPLIQALGIYGDDEFGVKHYLFITLMTFSLWFITWGILLTTEYTG</sequence>
<keyword evidence="1" id="KW-1133">Transmembrane helix</keyword>
<accession>A0ABD5QEN4</accession>
<dbReference type="Proteomes" id="UP001595925">
    <property type="component" value="Unassembled WGS sequence"/>
</dbReference>
<proteinExistence type="predicted"/>
<feature type="transmembrane region" description="Helical" evidence="1">
    <location>
        <begin position="12"/>
        <end position="36"/>
    </location>
</feature>
<dbReference type="InterPro" id="IPR043941">
    <property type="entry name" value="EMC6-arch"/>
</dbReference>
<evidence type="ECO:0000313" key="3">
    <source>
        <dbReference type="Proteomes" id="UP001595925"/>
    </source>
</evidence>
<keyword evidence="3" id="KW-1185">Reference proteome</keyword>
<keyword evidence="1" id="KW-0472">Membrane</keyword>
<reference evidence="2 3" key="1">
    <citation type="journal article" date="2019" name="Int. J. Syst. Evol. Microbiol.">
        <title>The Global Catalogue of Microorganisms (GCM) 10K type strain sequencing project: providing services to taxonomists for standard genome sequencing and annotation.</title>
        <authorList>
            <consortium name="The Broad Institute Genomics Platform"/>
            <consortium name="The Broad Institute Genome Sequencing Center for Infectious Disease"/>
            <person name="Wu L."/>
            <person name="Ma J."/>
        </authorList>
    </citation>
    <scope>NUCLEOTIDE SEQUENCE [LARGE SCALE GENOMIC DNA]</scope>
    <source>
        <strain evidence="2 3">CGMCC 1.15824</strain>
    </source>
</reference>
<feature type="transmembrane region" description="Helical" evidence="1">
    <location>
        <begin position="51"/>
        <end position="70"/>
    </location>
</feature>
<name>A0ABD5QEN4_9EURY</name>
<evidence type="ECO:0000256" key="1">
    <source>
        <dbReference type="SAM" id="Phobius"/>
    </source>
</evidence>
<comment type="caution">
    <text evidence="2">The sequence shown here is derived from an EMBL/GenBank/DDBJ whole genome shotgun (WGS) entry which is preliminary data.</text>
</comment>
<keyword evidence="1" id="KW-0812">Transmembrane</keyword>
<dbReference type="EMBL" id="JBHSJG010000036">
    <property type="protein sequence ID" value="MFC4988190.1"/>
    <property type="molecule type" value="Genomic_DNA"/>
</dbReference>